<dbReference type="Pfam" id="PF10374">
    <property type="entry name" value="EST1"/>
    <property type="match status" value="1"/>
</dbReference>
<gene>
    <name evidence="3" type="ORF">PIB30_047982</name>
</gene>
<keyword evidence="4" id="KW-1185">Reference proteome</keyword>
<name>A0ABU6SH55_9FABA</name>
<dbReference type="EMBL" id="JASCZI010060726">
    <property type="protein sequence ID" value="MED6135597.1"/>
    <property type="molecule type" value="Genomic_DNA"/>
</dbReference>
<dbReference type="Pfam" id="PF10373">
    <property type="entry name" value="EST1_DNA_bind"/>
    <property type="match status" value="1"/>
</dbReference>
<evidence type="ECO:0000313" key="4">
    <source>
        <dbReference type="Proteomes" id="UP001341840"/>
    </source>
</evidence>
<dbReference type="PANTHER" id="PTHR15696">
    <property type="entry name" value="SMG-7 SUPPRESSOR WITH MORPHOLOGICAL EFFECT ON GENITALIA PROTEIN 7"/>
    <property type="match status" value="1"/>
</dbReference>
<accession>A0ABU6SH55</accession>
<dbReference type="PANTHER" id="PTHR15696:SF0">
    <property type="entry name" value="TELOMERASE-BINDING PROTEIN EST1A"/>
    <property type="match status" value="1"/>
</dbReference>
<protein>
    <submittedName>
        <fullName evidence="3">Uncharacterized protein</fullName>
    </submittedName>
</protein>
<feature type="domain" description="DNA/RNA-binding" evidence="1">
    <location>
        <begin position="205"/>
        <end position="338"/>
    </location>
</feature>
<evidence type="ECO:0000259" key="2">
    <source>
        <dbReference type="Pfam" id="PF10374"/>
    </source>
</evidence>
<organism evidence="3 4">
    <name type="scientific">Stylosanthes scabra</name>
    <dbReference type="NCBI Taxonomy" id="79078"/>
    <lineage>
        <taxon>Eukaryota</taxon>
        <taxon>Viridiplantae</taxon>
        <taxon>Streptophyta</taxon>
        <taxon>Embryophyta</taxon>
        <taxon>Tracheophyta</taxon>
        <taxon>Spermatophyta</taxon>
        <taxon>Magnoliopsida</taxon>
        <taxon>eudicotyledons</taxon>
        <taxon>Gunneridae</taxon>
        <taxon>Pentapetalae</taxon>
        <taxon>rosids</taxon>
        <taxon>fabids</taxon>
        <taxon>Fabales</taxon>
        <taxon>Fabaceae</taxon>
        <taxon>Papilionoideae</taxon>
        <taxon>50 kb inversion clade</taxon>
        <taxon>dalbergioids sensu lato</taxon>
        <taxon>Dalbergieae</taxon>
        <taxon>Pterocarpus clade</taxon>
        <taxon>Stylosanthes</taxon>
    </lineage>
</organism>
<dbReference type="SUPFAM" id="SSF48452">
    <property type="entry name" value="TPR-like"/>
    <property type="match status" value="1"/>
</dbReference>
<evidence type="ECO:0000259" key="1">
    <source>
        <dbReference type="Pfam" id="PF10373"/>
    </source>
</evidence>
<dbReference type="Gene3D" id="1.25.40.10">
    <property type="entry name" value="Tetratricopeptide repeat domain"/>
    <property type="match status" value="1"/>
</dbReference>
<proteinExistence type="predicted"/>
<dbReference type="InterPro" id="IPR018834">
    <property type="entry name" value="DNA/RNA-bd_Est1-type"/>
</dbReference>
<dbReference type="Proteomes" id="UP001341840">
    <property type="component" value="Unassembled WGS sequence"/>
</dbReference>
<dbReference type="InterPro" id="IPR011990">
    <property type="entry name" value="TPR-like_helical_dom_sf"/>
</dbReference>
<reference evidence="3 4" key="1">
    <citation type="journal article" date="2023" name="Plants (Basel)">
        <title>Bridging the Gap: Combining Genomics and Transcriptomics Approaches to Understand Stylosanthes scabra, an Orphan Legume from the Brazilian Caatinga.</title>
        <authorList>
            <person name="Ferreira-Neto J.R.C."/>
            <person name="da Silva M.D."/>
            <person name="Binneck E."/>
            <person name="de Melo N.F."/>
            <person name="da Silva R.H."/>
            <person name="de Melo A.L.T.M."/>
            <person name="Pandolfi V."/>
            <person name="Bustamante F.O."/>
            <person name="Brasileiro-Vidal A.C."/>
            <person name="Benko-Iseppon A.M."/>
        </authorList>
    </citation>
    <scope>NUCLEOTIDE SEQUENCE [LARGE SCALE GENOMIC DNA]</scope>
    <source>
        <tissue evidence="3">Leaves</tissue>
    </source>
</reference>
<dbReference type="InterPro" id="IPR045153">
    <property type="entry name" value="Est1/Ebs1-like"/>
</dbReference>
<comment type="caution">
    <text evidence="3">The sequence shown here is derived from an EMBL/GenBank/DDBJ whole genome shotgun (WGS) entry which is preliminary data.</text>
</comment>
<feature type="domain" description="Telomerase activating protein Est1-like N-terminal" evidence="2">
    <location>
        <begin position="74"/>
        <end position="192"/>
    </location>
</feature>
<dbReference type="InterPro" id="IPR019458">
    <property type="entry name" value="Est1-like_N"/>
</dbReference>
<sequence length="341" mass="39937">MTTNPSLPGTHHREEQILLEWHAQIGNSEKQLWGLIHSKGLLDSDAQELYRKVRSSYEKKILDSHTHPELQHAEYCLWKLHYRYIDEFCRRIKKFSYNAENDKLGIAQGGVSQMNNDNYIKAFKSFLSEASEFYQTLMVKLRKRYGVSEVALFYKKDWTSTTFDSETILKCQNLCHRFLVCMGDLERYKQQYANLEIQNKDWSVASRHYVEATRIWPDSGNPQNQLAVLATYIGDDFLAVYYCVRSLAVKEPFPDAWDNLIFLLEKNRSCNLQCVSTKVSFDLFKPSVRSDQETRLQEPNDDSSYYSKLEGENNHFKDTKLWSLIVGTISFLFITSRYLDA</sequence>
<evidence type="ECO:0000313" key="3">
    <source>
        <dbReference type="EMBL" id="MED6135597.1"/>
    </source>
</evidence>